<dbReference type="HAMAP" id="MF_00984">
    <property type="entry name" value="SSB"/>
    <property type="match status" value="1"/>
</dbReference>
<dbReference type="InterPro" id="IPR012340">
    <property type="entry name" value="NA-bd_OB-fold"/>
</dbReference>
<evidence type="ECO:0000313" key="5">
    <source>
        <dbReference type="EMBL" id="AFK94360.1"/>
    </source>
</evidence>
<protein>
    <recommendedName>
        <fullName evidence="2 3">Single-stranded DNA-binding protein</fullName>
        <shortName evidence="2">SSB</shortName>
    </recommendedName>
</protein>
<dbReference type="Pfam" id="PF00436">
    <property type="entry name" value="SSB"/>
    <property type="match status" value="1"/>
</dbReference>
<evidence type="ECO:0000256" key="3">
    <source>
        <dbReference type="PIRNR" id="PIRNR002070"/>
    </source>
</evidence>
<dbReference type="KEGG" id="tsh:Tsac_2813"/>
<dbReference type="InterPro" id="IPR011344">
    <property type="entry name" value="ssDNA-bd"/>
</dbReference>
<geneLocation type="plasmid" evidence="5 6">
    <name>pMU3262</name>
</geneLocation>
<sequence length="139" mass="16117">MLNKVILIGRLTKDPVLRYTQEQVSVCSFTLAVNRDYKLENGERPTDFVQVVAWRKLAEICNNNLKKGRLIAIIGRIQTRSWDDDNGNRHWITEVITEEVKFLDSNKEKGQSTDTEIPFDDNSDFGFNDFESMDDNLPF</sequence>
<dbReference type="PIRSF" id="PIRSF002070">
    <property type="entry name" value="SSB"/>
    <property type="match status" value="1"/>
</dbReference>
<proteinExistence type="inferred from homology"/>
<dbReference type="EMBL" id="CP003185">
    <property type="protein sequence ID" value="AFK94360.1"/>
    <property type="molecule type" value="Genomic_DNA"/>
</dbReference>
<comment type="caution">
    <text evidence="2">Lacks conserved residue(s) required for the propagation of feature annotation.</text>
</comment>
<accession>I3WC09</accession>
<evidence type="ECO:0000256" key="1">
    <source>
        <dbReference type="ARBA" id="ARBA00023125"/>
    </source>
</evidence>
<dbReference type="RefSeq" id="WP_014759631.1">
    <property type="nucleotide sequence ID" value="NC_017998.1"/>
</dbReference>
<dbReference type="PATRIC" id="fig|1094508.3.peg.2840"/>
<evidence type="ECO:0000256" key="4">
    <source>
        <dbReference type="SAM" id="MobiDB-lite"/>
    </source>
</evidence>
<dbReference type="Proteomes" id="UP000006178">
    <property type="component" value="Plasmid pMU3262"/>
</dbReference>
<dbReference type="InterPro" id="IPR000424">
    <property type="entry name" value="Primosome_PriB/ssb"/>
</dbReference>
<dbReference type="SUPFAM" id="SSF50249">
    <property type="entry name" value="Nucleic acid-binding proteins"/>
    <property type="match status" value="1"/>
</dbReference>
<dbReference type="GO" id="GO:0006260">
    <property type="term" value="P:DNA replication"/>
    <property type="evidence" value="ECO:0007669"/>
    <property type="project" value="InterPro"/>
</dbReference>
<comment type="subunit">
    <text evidence="2">Homotetramer.</text>
</comment>
<evidence type="ECO:0000256" key="2">
    <source>
        <dbReference type="HAMAP-Rule" id="MF_00984"/>
    </source>
</evidence>
<name>I3WC09_THESW</name>
<dbReference type="PROSITE" id="PS50935">
    <property type="entry name" value="SSB"/>
    <property type="match status" value="1"/>
</dbReference>
<dbReference type="Gene3D" id="2.40.50.140">
    <property type="entry name" value="Nucleic acid-binding proteins"/>
    <property type="match status" value="1"/>
</dbReference>
<dbReference type="GO" id="GO:0009295">
    <property type="term" value="C:nucleoid"/>
    <property type="evidence" value="ECO:0007669"/>
    <property type="project" value="TreeGrafter"/>
</dbReference>
<keyword evidence="6" id="KW-1185">Reference proteome</keyword>
<feature type="region of interest" description="Disordered" evidence="4">
    <location>
        <begin position="105"/>
        <end position="125"/>
    </location>
</feature>
<gene>
    <name evidence="5" type="ordered locus">Tsac_2813</name>
</gene>
<dbReference type="CDD" id="cd04496">
    <property type="entry name" value="SSB_OBF"/>
    <property type="match status" value="1"/>
</dbReference>
<dbReference type="PANTHER" id="PTHR10302:SF27">
    <property type="entry name" value="SINGLE-STRANDED DNA-BINDING PROTEIN"/>
    <property type="match status" value="1"/>
</dbReference>
<keyword evidence="5" id="KW-0614">Plasmid</keyword>
<dbReference type="NCBIfam" id="TIGR00621">
    <property type="entry name" value="ssb"/>
    <property type="match status" value="1"/>
</dbReference>
<reference evidence="5 6" key="1">
    <citation type="journal article" date="2014" name="Appl. Environ. Microbiol.">
        <title>Profile of Secreted Hydrolases, Associated Proteins, and SlpA in Thermoanaerobacterium saccharolyticum during the Degradation of Hemicellulose.</title>
        <authorList>
            <person name="Currie D.H."/>
            <person name="Guss A.M."/>
            <person name="Herring C.D."/>
            <person name="Giannone R.J."/>
            <person name="Johnson C.M."/>
            <person name="Lankford P.K."/>
            <person name="Brown S.D."/>
            <person name="Hettich R.L."/>
            <person name="Lynd L.R."/>
        </authorList>
    </citation>
    <scope>NUCLEOTIDE SEQUENCE [LARGE SCALE GENOMIC DNA]</scope>
    <source>
        <strain evidence="6">DSM 8691 / JW/SL-YS485</strain>
    </source>
</reference>
<dbReference type="AlphaFoldDB" id="I3WC09"/>
<organism evidence="5 6">
    <name type="scientific">Thermoanaerobacterium saccharolyticum (strain DSM 8691 / JW/SL-YS485)</name>
    <dbReference type="NCBI Taxonomy" id="1094508"/>
    <lineage>
        <taxon>Bacteria</taxon>
        <taxon>Bacillati</taxon>
        <taxon>Bacillota</taxon>
        <taxon>Clostridia</taxon>
        <taxon>Thermoanaerobacterales</taxon>
        <taxon>Thermoanaerobacteraceae</taxon>
        <taxon>Thermoanaerobacterium</taxon>
    </lineage>
</organism>
<dbReference type="BioCyc" id="TSAC1094508:GLMA-2859-MONOMER"/>
<evidence type="ECO:0000313" key="6">
    <source>
        <dbReference type="Proteomes" id="UP000006178"/>
    </source>
</evidence>
<dbReference type="PANTHER" id="PTHR10302">
    <property type="entry name" value="SINGLE-STRANDED DNA-BINDING PROTEIN"/>
    <property type="match status" value="1"/>
</dbReference>
<dbReference type="GO" id="GO:0003697">
    <property type="term" value="F:single-stranded DNA binding"/>
    <property type="evidence" value="ECO:0007669"/>
    <property type="project" value="UniProtKB-UniRule"/>
</dbReference>
<keyword evidence="1 2" id="KW-0238">DNA-binding</keyword>